<gene>
    <name evidence="2" type="ORF">LTRI10_LOCUS40444</name>
</gene>
<dbReference type="EMBL" id="OZ034820">
    <property type="protein sequence ID" value="CAL1400307.1"/>
    <property type="molecule type" value="Genomic_DNA"/>
</dbReference>
<name>A0AAV2FQL1_9ROSI</name>
<sequence length="147" mass="16385">MPSEIRNPAPSIYFLLLSEKQEGKITSHDPIYRSTLESDKIPAYNTPLECWPASKSIVSGGLWFCMFDFLDFCWDFDPFSGFLVDPSQPATPPVPPSSFLPRESATPIAPPSPLSPGNSATLRRMWKTLRVMEILSIFCCGVVREVA</sequence>
<reference evidence="2 3" key="1">
    <citation type="submission" date="2024-04" db="EMBL/GenBank/DDBJ databases">
        <authorList>
            <person name="Fracassetti M."/>
        </authorList>
    </citation>
    <scope>NUCLEOTIDE SEQUENCE [LARGE SCALE GENOMIC DNA]</scope>
</reference>
<evidence type="ECO:0000256" key="1">
    <source>
        <dbReference type="SAM" id="MobiDB-lite"/>
    </source>
</evidence>
<keyword evidence="3" id="KW-1185">Reference proteome</keyword>
<evidence type="ECO:0000313" key="2">
    <source>
        <dbReference type="EMBL" id="CAL1400307.1"/>
    </source>
</evidence>
<dbReference type="Proteomes" id="UP001497516">
    <property type="component" value="Chromosome 7"/>
</dbReference>
<protein>
    <submittedName>
        <fullName evidence="2">Uncharacterized protein</fullName>
    </submittedName>
</protein>
<accession>A0AAV2FQL1</accession>
<feature type="compositionally biased region" description="Pro residues" evidence="1">
    <location>
        <begin position="89"/>
        <end position="98"/>
    </location>
</feature>
<evidence type="ECO:0000313" key="3">
    <source>
        <dbReference type="Proteomes" id="UP001497516"/>
    </source>
</evidence>
<feature type="region of interest" description="Disordered" evidence="1">
    <location>
        <begin position="88"/>
        <end position="118"/>
    </location>
</feature>
<proteinExistence type="predicted"/>
<dbReference type="AlphaFoldDB" id="A0AAV2FQL1"/>
<organism evidence="2 3">
    <name type="scientific">Linum trigynum</name>
    <dbReference type="NCBI Taxonomy" id="586398"/>
    <lineage>
        <taxon>Eukaryota</taxon>
        <taxon>Viridiplantae</taxon>
        <taxon>Streptophyta</taxon>
        <taxon>Embryophyta</taxon>
        <taxon>Tracheophyta</taxon>
        <taxon>Spermatophyta</taxon>
        <taxon>Magnoliopsida</taxon>
        <taxon>eudicotyledons</taxon>
        <taxon>Gunneridae</taxon>
        <taxon>Pentapetalae</taxon>
        <taxon>rosids</taxon>
        <taxon>fabids</taxon>
        <taxon>Malpighiales</taxon>
        <taxon>Linaceae</taxon>
        <taxon>Linum</taxon>
    </lineage>
</organism>